<keyword evidence="3" id="KW-1185">Reference proteome</keyword>
<accession>A0AA88GK65</accession>
<dbReference type="Proteomes" id="UP000816034">
    <property type="component" value="Unassembled WGS sequence"/>
</dbReference>
<reference evidence="2 3" key="1">
    <citation type="journal article" date="2018" name="BMC Genomics">
        <title>The genome of Naegleria lovaniensis, the basis for a comparative approach to unravel pathogenicity factors of the human pathogenic amoeba N. fowleri.</title>
        <authorList>
            <person name="Liechti N."/>
            <person name="Schurch N."/>
            <person name="Bruggmann R."/>
            <person name="Wittwer M."/>
        </authorList>
    </citation>
    <scope>NUCLEOTIDE SEQUENCE [LARGE SCALE GENOMIC DNA]</scope>
    <source>
        <strain evidence="2 3">ATCC 30569</strain>
    </source>
</reference>
<feature type="compositionally biased region" description="Polar residues" evidence="1">
    <location>
        <begin position="87"/>
        <end position="101"/>
    </location>
</feature>
<dbReference type="RefSeq" id="XP_044545208.1">
    <property type="nucleotide sequence ID" value="XM_044698658.1"/>
</dbReference>
<proteinExistence type="predicted"/>
<name>A0AA88GK65_NAELO</name>
<comment type="caution">
    <text evidence="2">The sequence shown here is derived from an EMBL/GenBank/DDBJ whole genome shotgun (WGS) entry which is preliminary data.</text>
</comment>
<dbReference type="AlphaFoldDB" id="A0AA88GK65"/>
<organism evidence="2 3">
    <name type="scientific">Naegleria lovaniensis</name>
    <name type="common">Amoeba</name>
    <dbReference type="NCBI Taxonomy" id="51637"/>
    <lineage>
        <taxon>Eukaryota</taxon>
        <taxon>Discoba</taxon>
        <taxon>Heterolobosea</taxon>
        <taxon>Tetramitia</taxon>
        <taxon>Eutetramitia</taxon>
        <taxon>Vahlkampfiidae</taxon>
        <taxon>Naegleria</taxon>
    </lineage>
</organism>
<evidence type="ECO:0000313" key="2">
    <source>
        <dbReference type="EMBL" id="KAG2377946.1"/>
    </source>
</evidence>
<evidence type="ECO:0000256" key="1">
    <source>
        <dbReference type="SAM" id="MobiDB-lite"/>
    </source>
</evidence>
<evidence type="ECO:0000313" key="3">
    <source>
        <dbReference type="Proteomes" id="UP000816034"/>
    </source>
</evidence>
<feature type="compositionally biased region" description="Basic residues" evidence="1">
    <location>
        <begin position="25"/>
        <end position="34"/>
    </location>
</feature>
<sequence>MPAAKKDKKEETEEETTTSTEKTTKGVKKQKKTKKPTDPNKRIAQEYCSIDEKNVLSGPRRRTNVNYKETVQKGAKGEKESKPVQRESANTYEARQKNVANITKKKKGSKKKDEEKK</sequence>
<protein>
    <submittedName>
        <fullName evidence="2">Uncharacterized protein</fullName>
    </submittedName>
</protein>
<feature type="compositionally biased region" description="Basic and acidic residues" evidence="1">
    <location>
        <begin position="75"/>
        <end position="85"/>
    </location>
</feature>
<feature type="region of interest" description="Disordered" evidence="1">
    <location>
        <begin position="1"/>
        <end position="117"/>
    </location>
</feature>
<dbReference type="GeneID" id="68101022"/>
<feature type="compositionally biased region" description="Basic and acidic residues" evidence="1">
    <location>
        <begin position="35"/>
        <end position="54"/>
    </location>
</feature>
<gene>
    <name evidence="2" type="ORF">C9374_008568</name>
</gene>
<dbReference type="EMBL" id="PYSW02000035">
    <property type="protein sequence ID" value="KAG2377946.1"/>
    <property type="molecule type" value="Genomic_DNA"/>
</dbReference>
<feature type="compositionally biased region" description="Basic and acidic residues" evidence="1">
    <location>
        <begin position="1"/>
        <end position="11"/>
    </location>
</feature>